<dbReference type="Pfam" id="PF06676">
    <property type="entry name" value="DUF1178"/>
    <property type="match status" value="1"/>
</dbReference>
<proteinExistence type="predicted"/>
<dbReference type="Proteomes" id="UP000467322">
    <property type="component" value="Unassembled WGS sequence"/>
</dbReference>
<evidence type="ECO:0000313" key="1">
    <source>
        <dbReference type="EMBL" id="MZR11821.1"/>
    </source>
</evidence>
<name>A0A845M6M5_9RHOB</name>
<reference evidence="1 2" key="1">
    <citation type="submission" date="2019-12" db="EMBL/GenBank/DDBJ databases">
        <title>Maritimibacter sp. nov. sp. isolated from sea sand.</title>
        <authorList>
            <person name="Kim J."/>
            <person name="Jeong S.E."/>
            <person name="Jung H.S."/>
            <person name="Jeon C.O."/>
        </authorList>
    </citation>
    <scope>NUCLEOTIDE SEQUENCE [LARGE SCALE GENOMIC DNA]</scope>
    <source>
        <strain evidence="1 2">DP07</strain>
    </source>
</reference>
<dbReference type="RefSeq" id="WP_161349942.1">
    <property type="nucleotide sequence ID" value="NZ_WTUX01000005.1"/>
</dbReference>
<dbReference type="AlphaFoldDB" id="A0A845M6M5"/>
<accession>A0A845M6M5</accession>
<gene>
    <name evidence="1" type="ORF">GQE99_02175</name>
</gene>
<sequence length="139" mass="15014">MIRYTLKCAQGHGFESWFQNAAAFDTLAAGGHVSCPECGSTEVEKSLMAPRVTTSEAARAAAATPEGERDRKIAELKAKVESEFDYVGSSFVAEARKMHEGETPHRGIYGEANPKEAFSLLEDGIPVAPLPFLPTRKAN</sequence>
<organism evidence="1 2">
    <name type="scientific">Maritimibacter harenae</name>
    <dbReference type="NCBI Taxonomy" id="2606218"/>
    <lineage>
        <taxon>Bacteria</taxon>
        <taxon>Pseudomonadati</taxon>
        <taxon>Pseudomonadota</taxon>
        <taxon>Alphaproteobacteria</taxon>
        <taxon>Rhodobacterales</taxon>
        <taxon>Roseobacteraceae</taxon>
        <taxon>Maritimibacter</taxon>
    </lineage>
</organism>
<dbReference type="InterPro" id="IPR009562">
    <property type="entry name" value="DUF1178"/>
</dbReference>
<protein>
    <submittedName>
        <fullName evidence="1">DUF1178 family protein</fullName>
    </submittedName>
</protein>
<dbReference type="EMBL" id="WTUX01000005">
    <property type="protein sequence ID" value="MZR11821.1"/>
    <property type="molecule type" value="Genomic_DNA"/>
</dbReference>
<evidence type="ECO:0000313" key="2">
    <source>
        <dbReference type="Proteomes" id="UP000467322"/>
    </source>
</evidence>
<dbReference type="PIRSF" id="PIRSF032131">
    <property type="entry name" value="UCP032131"/>
    <property type="match status" value="1"/>
</dbReference>
<keyword evidence="2" id="KW-1185">Reference proteome</keyword>
<comment type="caution">
    <text evidence="1">The sequence shown here is derived from an EMBL/GenBank/DDBJ whole genome shotgun (WGS) entry which is preliminary data.</text>
</comment>